<dbReference type="PANTHER" id="PTHR42709:SF6">
    <property type="entry name" value="UNDECAPRENYL PHOSPHATE TRANSPORTER A"/>
    <property type="match status" value="1"/>
</dbReference>
<keyword evidence="3" id="KW-1003">Cell membrane</keyword>
<sequence>MHGISLALENAVRHYGIAAVFLTMLLESACIPIPSELIMTFAGYAAFRGEMGLVPAIIAGVLGNLTGSLLAYWIGLRGGRAFLHAYGRYVFFSERHFESSERFFAKYGAITVLISRLLPAVRTFISLPAGIAKMRLSTFTLFTIIGCIPWVAILAYIGYALGQHWETITAHFTLFTDLCAALLVIVFVSFLLRNQIRNR</sequence>
<keyword evidence="6 7" id="KW-0472">Membrane</keyword>
<proteinExistence type="inferred from homology"/>
<feature type="transmembrane region" description="Helical" evidence="7">
    <location>
        <begin position="53"/>
        <end position="74"/>
    </location>
</feature>
<evidence type="ECO:0000313" key="10">
    <source>
        <dbReference type="Proteomes" id="UP000053557"/>
    </source>
</evidence>
<evidence type="ECO:0000259" key="8">
    <source>
        <dbReference type="Pfam" id="PF09335"/>
    </source>
</evidence>
<accession>A0A117SXN0</accession>
<keyword evidence="10" id="KW-1185">Reference proteome</keyword>
<evidence type="ECO:0000256" key="6">
    <source>
        <dbReference type="ARBA" id="ARBA00023136"/>
    </source>
</evidence>
<protein>
    <recommendedName>
        <fullName evidence="8">VTT domain-containing protein</fullName>
    </recommendedName>
</protein>
<feature type="domain" description="VTT" evidence="8">
    <location>
        <begin position="33"/>
        <end position="159"/>
    </location>
</feature>
<dbReference type="Pfam" id="PF09335">
    <property type="entry name" value="VTT_dom"/>
    <property type="match status" value="1"/>
</dbReference>
<dbReference type="AlphaFoldDB" id="A0A117SXN0"/>
<comment type="subcellular location">
    <subcellularLocation>
        <location evidence="1">Cell membrane</location>
        <topology evidence="1">Multi-pass membrane protein</topology>
    </subcellularLocation>
</comment>
<dbReference type="Proteomes" id="UP000053557">
    <property type="component" value="Unassembled WGS sequence"/>
</dbReference>
<organism evidence="9 10">
    <name type="scientific">Ferroacidibacillus organovorans</name>
    <dbReference type="NCBI Taxonomy" id="1765683"/>
    <lineage>
        <taxon>Bacteria</taxon>
        <taxon>Bacillati</taxon>
        <taxon>Bacillota</taxon>
        <taxon>Bacilli</taxon>
        <taxon>Bacillales</taxon>
        <taxon>Alicyclobacillaceae</taxon>
        <taxon>Ferroacidibacillus</taxon>
    </lineage>
</organism>
<feature type="transmembrane region" description="Helical" evidence="7">
    <location>
        <begin position="139"/>
        <end position="162"/>
    </location>
</feature>
<evidence type="ECO:0000256" key="1">
    <source>
        <dbReference type="ARBA" id="ARBA00004651"/>
    </source>
</evidence>
<comment type="similarity">
    <text evidence="2">Belongs to the DedA family.</text>
</comment>
<dbReference type="InterPro" id="IPR051311">
    <property type="entry name" value="DedA_domain"/>
</dbReference>
<comment type="caution">
    <text evidence="9">The sequence shown here is derived from an EMBL/GenBank/DDBJ whole genome shotgun (WGS) entry which is preliminary data.</text>
</comment>
<evidence type="ECO:0000313" key="9">
    <source>
        <dbReference type="EMBL" id="KUO95766.1"/>
    </source>
</evidence>
<dbReference type="RefSeq" id="WP_067716242.1">
    <property type="nucleotide sequence ID" value="NZ_LPVJ01000037.1"/>
</dbReference>
<evidence type="ECO:0000256" key="4">
    <source>
        <dbReference type="ARBA" id="ARBA00022692"/>
    </source>
</evidence>
<dbReference type="PANTHER" id="PTHR42709">
    <property type="entry name" value="ALKALINE PHOSPHATASE LIKE PROTEIN"/>
    <property type="match status" value="1"/>
</dbReference>
<evidence type="ECO:0000256" key="2">
    <source>
        <dbReference type="ARBA" id="ARBA00010792"/>
    </source>
</evidence>
<reference evidence="9 10" key="1">
    <citation type="submission" date="2015-12" db="EMBL/GenBank/DDBJ databases">
        <title>Draft genome sequence of Acidibacillus ferrooxidans ITV001, isolated from a chalcopyrite acid mine drainage site in Brazil.</title>
        <authorList>
            <person name="Dall'Agnol H."/>
            <person name="Nancucheo I."/>
            <person name="Johnson B."/>
            <person name="Oliveira R."/>
            <person name="Leite L."/>
            <person name="Pylro V."/>
            <person name="Nunes G.L."/>
            <person name="Tzotzos G."/>
            <person name="Fernandes G.R."/>
            <person name="Dutra J."/>
            <person name="Orellana S.C."/>
            <person name="Oliveira G."/>
        </authorList>
    </citation>
    <scope>NUCLEOTIDE SEQUENCE [LARGE SCALE GENOMIC DNA]</scope>
    <source>
        <strain evidence="10">ITV01</strain>
    </source>
</reference>
<feature type="transmembrane region" description="Helical" evidence="7">
    <location>
        <begin position="168"/>
        <end position="192"/>
    </location>
</feature>
<dbReference type="GO" id="GO:0005886">
    <property type="term" value="C:plasma membrane"/>
    <property type="evidence" value="ECO:0007669"/>
    <property type="project" value="UniProtKB-SubCell"/>
</dbReference>
<dbReference type="EMBL" id="LPVJ01000037">
    <property type="protein sequence ID" value="KUO95766.1"/>
    <property type="molecule type" value="Genomic_DNA"/>
</dbReference>
<name>A0A117SXN0_9BACL</name>
<evidence type="ECO:0000256" key="3">
    <source>
        <dbReference type="ARBA" id="ARBA00022475"/>
    </source>
</evidence>
<gene>
    <name evidence="9" type="ORF">ATW55_05400</name>
</gene>
<keyword evidence="4 7" id="KW-0812">Transmembrane</keyword>
<keyword evidence="5 7" id="KW-1133">Transmembrane helix</keyword>
<dbReference type="InterPro" id="IPR032816">
    <property type="entry name" value="VTT_dom"/>
</dbReference>
<evidence type="ECO:0000256" key="5">
    <source>
        <dbReference type="ARBA" id="ARBA00022989"/>
    </source>
</evidence>
<feature type="transmembrane region" description="Helical" evidence="7">
    <location>
        <begin position="12"/>
        <end position="33"/>
    </location>
</feature>
<evidence type="ECO:0000256" key="7">
    <source>
        <dbReference type="SAM" id="Phobius"/>
    </source>
</evidence>